<dbReference type="SMART" id="SM00248">
    <property type="entry name" value="ANK"/>
    <property type="match status" value="2"/>
</dbReference>
<evidence type="ECO:0000256" key="1">
    <source>
        <dbReference type="ARBA" id="ARBA00022737"/>
    </source>
</evidence>
<dbReference type="Proteomes" id="UP000002009">
    <property type="component" value="Chromosome 3"/>
</dbReference>
<feature type="compositionally biased region" description="Basic and acidic residues" evidence="4">
    <location>
        <begin position="352"/>
        <end position="393"/>
    </location>
</feature>
<feature type="repeat" description="ANK" evidence="3">
    <location>
        <begin position="660"/>
        <end position="692"/>
    </location>
</feature>
<dbReference type="PANTHER" id="PTHR24171">
    <property type="entry name" value="ANKYRIN REPEAT DOMAIN-CONTAINING PROTEIN 39-RELATED"/>
    <property type="match status" value="1"/>
</dbReference>
<dbReference type="STRING" id="296587.C1E244"/>
<feature type="compositionally biased region" description="Basic and acidic residues" evidence="4">
    <location>
        <begin position="303"/>
        <end position="317"/>
    </location>
</feature>
<keyword evidence="6" id="KW-1185">Reference proteome</keyword>
<dbReference type="OrthoDB" id="498523at2759"/>
<dbReference type="EMBL" id="CP001324">
    <property type="protein sequence ID" value="ACO61855.1"/>
    <property type="molecule type" value="Genomic_DNA"/>
</dbReference>
<dbReference type="InParanoid" id="C1E244"/>
<dbReference type="Gene3D" id="1.25.40.20">
    <property type="entry name" value="Ankyrin repeat-containing domain"/>
    <property type="match status" value="1"/>
</dbReference>
<organism evidence="5 6">
    <name type="scientific">Micromonas commoda (strain RCC299 / NOUM17 / CCMP2709)</name>
    <name type="common">Picoplanktonic green alga</name>
    <dbReference type="NCBI Taxonomy" id="296587"/>
    <lineage>
        <taxon>Eukaryota</taxon>
        <taxon>Viridiplantae</taxon>
        <taxon>Chlorophyta</taxon>
        <taxon>Mamiellophyceae</taxon>
        <taxon>Mamiellales</taxon>
        <taxon>Mamiellaceae</taxon>
        <taxon>Micromonas</taxon>
    </lineage>
</organism>
<dbReference type="AlphaFoldDB" id="C1E244"/>
<dbReference type="OMA" id="PMERAMA"/>
<dbReference type="KEGG" id="mis:MICPUN_57105"/>
<feature type="region of interest" description="Disordered" evidence="4">
    <location>
        <begin position="1"/>
        <end position="280"/>
    </location>
</feature>
<feature type="region of interest" description="Disordered" evidence="4">
    <location>
        <begin position="566"/>
        <end position="589"/>
    </location>
</feature>
<accession>C1E244</accession>
<evidence type="ECO:0000256" key="3">
    <source>
        <dbReference type="PROSITE-ProRule" id="PRU00023"/>
    </source>
</evidence>
<dbReference type="RefSeq" id="XP_002500597.1">
    <property type="nucleotide sequence ID" value="XM_002500551.1"/>
</dbReference>
<keyword evidence="2 3" id="KW-0040">ANK repeat</keyword>
<feature type="compositionally biased region" description="Basic and acidic residues" evidence="4">
    <location>
        <begin position="257"/>
        <end position="280"/>
    </location>
</feature>
<feature type="region of interest" description="Disordered" evidence="4">
    <location>
        <begin position="303"/>
        <end position="471"/>
    </location>
</feature>
<feature type="compositionally biased region" description="Low complexity" evidence="4">
    <location>
        <begin position="30"/>
        <end position="49"/>
    </location>
</feature>
<dbReference type="GeneID" id="8242206"/>
<feature type="compositionally biased region" description="Low complexity" evidence="4">
    <location>
        <begin position="542"/>
        <end position="553"/>
    </location>
</feature>
<feature type="compositionally biased region" description="Basic and acidic residues" evidence="4">
    <location>
        <begin position="59"/>
        <end position="99"/>
    </location>
</feature>
<dbReference type="GO" id="GO:0085020">
    <property type="term" value="P:protein K6-linked ubiquitination"/>
    <property type="evidence" value="ECO:0007669"/>
    <property type="project" value="TreeGrafter"/>
</dbReference>
<feature type="compositionally biased region" description="Basic and acidic residues" evidence="4">
    <location>
        <begin position="13"/>
        <end position="22"/>
    </location>
</feature>
<dbReference type="PROSITE" id="PS50297">
    <property type="entry name" value="ANK_REP_REGION"/>
    <property type="match status" value="1"/>
</dbReference>
<dbReference type="InterPro" id="IPR002110">
    <property type="entry name" value="Ankyrin_rpt"/>
</dbReference>
<feature type="compositionally biased region" description="Basic and acidic residues" evidence="4">
    <location>
        <begin position="110"/>
        <end position="162"/>
    </location>
</feature>
<feature type="region of interest" description="Disordered" evidence="4">
    <location>
        <begin position="520"/>
        <end position="553"/>
    </location>
</feature>
<dbReference type="GO" id="GO:0004842">
    <property type="term" value="F:ubiquitin-protein transferase activity"/>
    <property type="evidence" value="ECO:0007669"/>
    <property type="project" value="TreeGrafter"/>
</dbReference>
<protein>
    <submittedName>
        <fullName evidence="5">Uncharacterized protein</fullName>
    </submittedName>
</protein>
<evidence type="ECO:0000313" key="5">
    <source>
        <dbReference type="EMBL" id="ACO61855.1"/>
    </source>
</evidence>
<dbReference type="Pfam" id="PF12796">
    <property type="entry name" value="Ank_2"/>
    <property type="match status" value="1"/>
</dbReference>
<feature type="compositionally biased region" description="Low complexity" evidence="4">
    <location>
        <begin position="208"/>
        <end position="227"/>
    </location>
</feature>
<proteinExistence type="predicted"/>
<sequence length="747" mass="81344">MGYIMGSHSPTRRSREEKEQRKSAAKAKIRAIGMVQAAFRRAQQRQGAASPEAVNNGEEEPRLTWRERMAERAKEREGLATARGFDETARSSRSFRDPPSEPSSKQWHARKLEERAKVERRRKEEARARTRRDTDRRARTSDPFEAELDRMSDAEAMSRLDDIPISDLDTDRDSDDDGARSRRTGAAAATDEESDPDDGLAPMERAMARAARARAATRGGDASSGGEAEARVASNVAAPLAPRRHPPPPRTQTAPVPERDPVPERRGGGDVEERAFAAEERARRAEAELADARRRIMELERRVTTAERRAEVAERRSAAGTGSGSGVVSVGAPAEPGLPQGPSWLAPSPADVLERRPDGRPREGTRIEVREEREEEARVAMREEKAEATRRFDPPALEPSARADIGRLDLSAVRSDVDDDAPPSRVSSRGDVSARALGGGDGAAVGATGDGSMRHEVSRLKKSAKQSLDKERAMVDQLNALRRARDASESRVRDLAKELQEAQMDKQAWGREEDALSRRVNTARGGGGYDDGGYAPRQEPSTPRFAPAAAPQRMAATPVVARVRGGDITSGSESDGGLTDASVSSARKHGEHPIFQKIRHGRVNEAAAMLSGDGGGAGVDPDVRDRFGNTPLIVAAQNNRKRISKMCVKAGVPLSAVNNMGNSALHYCYSYGYFELGEYLVSKGADPRVRNAEGKTPRDTLQPEQLRALAQVQHEVQEKLARRGSSRGRSGGSDIRGERRGGRVRLV</sequence>
<feature type="region of interest" description="Disordered" evidence="4">
    <location>
        <begin position="715"/>
        <end position="747"/>
    </location>
</feature>
<dbReference type="InterPro" id="IPR036770">
    <property type="entry name" value="Ankyrin_rpt-contain_sf"/>
</dbReference>
<reference evidence="5 6" key="1">
    <citation type="journal article" date="2009" name="Science">
        <title>Green evolution and dynamic adaptations revealed by genomes of the marine picoeukaryotes Micromonas.</title>
        <authorList>
            <person name="Worden A.Z."/>
            <person name="Lee J.H."/>
            <person name="Mock T."/>
            <person name="Rouze P."/>
            <person name="Simmons M.P."/>
            <person name="Aerts A.L."/>
            <person name="Allen A.E."/>
            <person name="Cuvelier M.L."/>
            <person name="Derelle E."/>
            <person name="Everett M.V."/>
            <person name="Foulon E."/>
            <person name="Grimwood J."/>
            <person name="Gundlach H."/>
            <person name="Henrissat B."/>
            <person name="Napoli C."/>
            <person name="McDonald S.M."/>
            <person name="Parker M.S."/>
            <person name="Rombauts S."/>
            <person name="Salamov A."/>
            <person name="Von Dassow P."/>
            <person name="Badger J.H."/>
            <person name="Coutinho P.M."/>
            <person name="Demir E."/>
            <person name="Dubchak I."/>
            <person name="Gentemann C."/>
            <person name="Eikrem W."/>
            <person name="Gready J.E."/>
            <person name="John U."/>
            <person name="Lanier W."/>
            <person name="Lindquist E.A."/>
            <person name="Lucas S."/>
            <person name="Mayer K.F."/>
            <person name="Moreau H."/>
            <person name="Not F."/>
            <person name="Otillar R."/>
            <person name="Panaud O."/>
            <person name="Pangilinan J."/>
            <person name="Paulsen I."/>
            <person name="Piegu B."/>
            <person name="Poliakov A."/>
            <person name="Robbens S."/>
            <person name="Schmutz J."/>
            <person name="Toulza E."/>
            <person name="Wyss T."/>
            <person name="Zelensky A."/>
            <person name="Zhou K."/>
            <person name="Armbrust E.V."/>
            <person name="Bhattacharya D."/>
            <person name="Goodenough U.W."/>
            <person name="Van de Peer Y."/>
            <person name="Grigoriev I.V."/>
        </authorList>
    </citation>
    <scope>NUCLEOTIDE SEQUENCE [LARGE SCALE GENOMIC DNA]</scope>
    <source>
        <strain evidence="6">RCC299 / NOUM17</strain>
    </source>
</reference>
<dbReference type="PROSITE" id="PS50088">
    <property type="entry name" value="ANK_REPEAT"/>
    <property type="match status" value="1"/>
</dbReference>
<evidence type="ECO:0000313" key="6">
    <source>
        <dbReference type="Proteomes" id="UP000002009"/>
    </source>
</evidence>
<keyword evidence="1" id="KW-0677">Repeat</keyword>
<dbReference type="PANTHER" id="PTHR24171:SF8">
    <property type="entry name" value="BRCA1-ASSOCIATED RING DOMAIN PROTEIN 1"/>
    <property type="match status" value="1"/>
</dbReference>
<evidence type="ECO:0000256" key="4">
    <source>
        <dbReference type="SAM" id="MobiDB-lite"/>
    </source>
</evidence>
<name>C1E244_MICCC</name>
<dbReference type="SUPFAM" id="SSF48403">
    <property type="entry name" value="Ankyrin repeat"/>
    <property type="match status" value="1"/>
</dbReference>
<gene>
    <name evidence="5" type="ORF">MICPUN_57105</name>
</gene>
<dbReference type="eggNOG" id="ENOG502S7JB">
    <property type="taxonomic scope" value="Eukaryota"/>
</dbReference>
<evidence type="ECO:0000256" key="2">
    <source>
        <dbReference type="ARBA" id="ARBA00023043"/>
    </source>
</evidence>